<dbReference type="CDD" id="cd00114">
    <property type="entry name" value="LIGANc"/>
    <property type="match status" value="1"/>
</dbReference>
<dbReference type="PIRSF" id="PIRSF001604">
    <property type="entry name" value="LigA"/>
    <property type="match status" value="1"/>
</dbReference>
<keyword evidence="7" id="KW-0227">DNA damage</keyword>
<evidence type="ECO:0000256" key="2">
    <source>
        <dbReference type="ARBA" id="ARBA00004067"/>
    </source>
</evidence>
<dbReference type="InterPro" id="IPR041663">
    <property type="entry name" value="DisA/LigA_HHH"/>
</dbReference>
<keyword evidence="8" id="KW-0862">Zinc</keyword>
<keyword evidence="11" id="KW-0234">DNA repair</keyword>
<evidence type="ECO:0000256" key="9">
    <source>
        <dbReference type="ARBA" id="ARBA00022842"/>
    </source>
</evidence>
<dbReference type="InterPro" id="IPR013839">
    <property type="entry name" value="DNAligase_adenylation"/>
</dbReference>
<dbReference type="Gene3D" id="2.40.50.140">
    <property type="entry name" value="Nucleic acid-binding proteins"/>
    <property type="match status" value="1"/>
</dbReference>
<keyword evidence="5" id="KW-0235">DNA replication</keyword>
<keyword evidence="6" id="KW-0479">Metal-binding</keyword>
<keyword evidence="9" id="KW-0460">Magnesium</keyword>
<dbReference type="Pfam" id="PF12826">
    <property type="entry name" value="HHH_2"/>
    <property type="match status" value="1"/>
</dbReference>
<dbReference type="SMART" id="SM00532">
    <property type="entry name" value="LIGANc"/>
    <property type="match status" value="1"/>
</dbReference>
<dbReference type="InterPro" id="IPR003583">
    <property type="entry name" value="Hlx-hairpin-Hlx_DNA-bd_motif"/>
</dbReference>
<evidence type="ECO:0000259" key="14">
    <source>
        <dbReference type="PROSITE" id="PS50172"/>
    </source>
</evidence>
<dbReference type="AlphaFoldDB" id="A0A3B1DUD2"/>
<evidence type="ECO:0000256" key="11">
    <source>
        <dbReference type="ARBA" id="ARBA00023204"/>
    </source>
</evidence>
<dbReference type="EC" id="6.5.1.2" evidence="3"/>
<dbReference type="NCBIfam" id="TIGR00575">
    <property type="entry name" value="dnlj"/>
    <property type="match status" value="1"/>
</dbReference>
<dbReference type="InterPro" id="IPR018239">
    <property type="entry name" value="DNA_ligase_AS"/>
</dbReference>
<evidence type="ECO:0000256" key="3">
    <source>
        <dbReference type="ARBA" id="ARBA00012722"/>
    </source>
</evidence>
<dbReference type="GO" id="GO:0046872">
    <property type="term" value="F:metal ion binding"/>
    <property type="evidence" value="ECO:0007669"/>
    <property type="project" value="UniProtKB-KW"/>
</dbReference>
<proteinExistence type="inferred from homology"/>
<accession>A0A3B1DUD2</accession>
<evidence type="ECO:0000256" key="10">
    <source>
        <dbReference type="ARBA" id="ARBA00023027"/>
    </source>
</evidence>
<evidence type="ECO:0000256" key="7">
    <source>
        <dbReference type="ARBA" id="ARBA00022763"/>
    </source>
</evidence>
<feature type="domain" description="BRCT" evidence="14">
    <location>
        <begin position="597"/>
        <end position="674"/>
    </location>
</feature>
<feature type="coiled-coil region" evidence="13">
    <location>
        <begin position="2"/>
        <end position="49"/>
    </location>
</feature>
<dbReference type="SUPFAM" id="SSF56091">
    <property type="entry name" value="DNA ligase/mRNA capping enzyme, catalytic domain"/>
    <property type="match status" value="1"/>
</dbReference>
<name>A0A3B1DUD2_9ZZZZ</name>
<evidence type="ECO:0000256" key="5">
    <source>
        <dbReference type="ARBA" id="ARBA00022705"/>
    </source>
</evidence>
<dbReference type="InterPro" id="IPR010994">
    <property type="entry name" value="RuvA_2-like"/>
</dbReference>
<dbReference type="GO" id="GO:0003911">
    <property type="term" value="F:DNA ligase (NAD+) activity"/>
    <property type="evidence" value="ECO:0007669"/>
    <property type="project" value="UniProtKB-EC"/>
</dbReference>
<dbReference type="PROSITE" id="PS50172">
    <property type="entry name" value="BRCT"/>
    <property type="match status" value="1"/>
</dbReference>
<dbReference type="GO" id="GO:0003677">
    <property type="term" value="F:DNA binding"/>
    <property type="evidence" value="ECO:0007669"/>
    <property type="project" value="InterPro"/>
</dbReference>
<gene>
    <name evidence="15" type="ORF">MNBD_PLANCTO02-654</name>
</gene>
<dbReference type="SUPFAM" id="SSF52113">
    <property type="entry name" value="BRCT domain"/>
    <property type="match status" value="1"/>
</dbReference>
<sequence>MTKNIQQQIEQLRDELRHHNRLYYVEARHEISDFDYDQLMKQLEELEEKYPQYDSPNSPSRKVGGEPIEGFVTSPHQLPMLSIDNAYNIEALAEFDVRVRKLLGEASPKYSVEYKIDGVALALIYKEGYLTQALTRGDGRVGDDVTHNAKTLLGLPLKLTGNDYPEHLEIRGEAIIFNSNFARLRAEQEKAGKEPYANPRNTTAGALKLLDPKLCAARKVTFLAHGIGFVSDNDFFTSHTSYLQQLQKYSVPVTPNVKAFPSIEQASDYAQEMAENVHTLDFEVDGIVVKVNDFSEREILGNTSKSPRWVIAYKWERYEATTQIEQITIQVGKTGTLTPVAHLKPVEIAGTTVSRASLHNIDELNRLGVKIGDTVVVEKAGKIIPHVVRVEEHLRKGTEQKFTFPKKCPECGGEVLQDEGGVYIRCINLNCPAQVKESLRFFASRGAMDIDTMGVKLVEQLFDAKLLQSIADIYQLKFHKEELLQLERMGEKSVEKLLAGIEASKTRPLWRLFVGLNIRHVGTSNARILTEKFGTLDLIMQQNEESLAEVDEIGPVIAQSVARFFSSDVGSLLVEELRKSGLNFGEPVSQNKTEVLSEESSIAGKSFVITGTLQQYKRDEIKEMIHAAGGKASSSISSKTDYLIAGENAGSKLTKAEKLGITILSEDVFLHMLN</sequence>
<organism evidence="15">
    <name type="scientific">hydrothermal vent metagenome</name>
    <dbReference type="NCBI Taxonomy" id="652676"/>
    <lineage>
        <taxon>unclassified sequences</taxon>
        <taxon>metagenomes</taxon>
        <taxon>ecological metagenomes</taxon>
    </lineage>
</organism>
<dbReference type="Gene3D" id="3.30.470.30">
    <property type="entry name" value="DNA ligase/mRNA capping enzyme"/>
    <property type="match status" value="1"/>
</dbReference>
<dbReference type="InterPro" id="IPR001357">
    <property type="entry name" value="BRCT_dom"/>
</dbReference>
<dbReference type="InterPro" id="IPR036420">
    <property type="entry name" value="BRCT_dom_sf"/>
</dbReference>
<dbReference type="InterPro" id="IPR033136">
    <property type="entry name" value="DNA_ligase_CS"/>
</dbReference>
<dbReference type="Pfam" id="PF00533">
    <property type="entry name" value="BRCT"/>
    <property type="match status" value="1"/>
</dbReference>
<dbReference type="PANTHER" id="PTHR23389:SF9">
    <property type="entry name" value="DNA LIGASE"/>
    <property type="match status" value="1"/>
</dbReference>
<dbReference type="NCBIfam" id="NF005932">
    <property type="entry name" value="PRK07956.1"/>
    <property type="match status" value="1"/>
</dbReference>
<dbReference type="SMART" id="SM00292">
    <property type="entry name" value="BRCT"/>
    <property type="match status" value="1"/>
</dbReference>
<dbReference type="EMBL" id="UOGL01000359">
    <property type="protein sequence ID" value="VAX39704.1"/>
    <property type="molecule type" value="Genomic_DNA"/>
</dbReference>
<dbReference type="HAMAP" id="MF_01588">
    <property type="entry name" value="DNA_ligase_A"/>
    <property type="match status" value="1"/>
</dbReference>
<dbReference type="FunFam" id="1.10.150.20:FF:000007">
    <property type="entry name" value="DNA ligase"/>
    <property type="match status" value="1"/>
</dbReference>
<keyword evidence="4 15" id="KW-0436">Ligase</keyword>
<dbReference type="InterPro" id="IPR004149">
    <property type="entry name" value="Znf_DNAligase_C4"/>
</dbReference>
<dbReference type="Gene3D" id="3.40.50.10190">
    <property type="entry name" value="BRCT domain"/>
    <property type="match status" value="1"/>
</dbReference>
<dbReference type="SMART" id="SM00278">
    <property type="entry name" value="HhH1"/>
    <property type="match status" value="3"/>
</dbReference>
<protein>
    <recommendedName>
        <fullName evidence="3">DNA ligase (NAD(+))</fullName>
        <ecNumber evidence="3">6.5.1.2</ecNumber>
    </recommendedName>
</protein>
<dbReference type="Gene3D" id="6.20.10.30">
    <property type="match status" value="1"/>
</dbReference>
<dbReference type="FunFam" id="2.40.50.140:FF:000012">
    <property type="entry name" value="DNA ligase"/>
    <property type="match status" value="1"/>
</dbReference>
<evidence type="ECO:0000256" key="8">
    <source>
        <dbReference type="ARBA" id="ARBA00022833"/>
    </source>
</evidence>
<dbReference type="SUPFAM" id="SSF50249">
    <property type="entry name" value="Nucleic acid-binding proteins"/>
    <property type="match status" value="1"/>
</dbReference>
<dbReference type="InterPro" id="IPR001679">
    <property type="entry name" value="DNA_ligase"/>
</dbReference>
<dbReference type="Pfam" id="PF01653">
    <property type="entry name" value="DNA_ligase_aden"/>
    <property type="match status" value="1"/>
</dbReference>
<dbReference type="PROSITE" id="PS01056">
    <property type="entry name" value="DNA_LIGASE_N2"/>
    <property type="match status" value="1"/>
</dbReference>
<evidence type="ECO:0000256" key="13">
    <source>
        <dbReference type="SAM" id="Coils"/>
    </source>
</evidence>
<keyword evidence="10" id="KW-0520">NAD</keyword>
<dbReference type="GO" id="GO:0006260">
    <property type="term" value="P:DNA replication"/>
    <property type="evidence" value="ECO:0007669"/>
    <property type="project" value="UniProtKB-KW"/>
</dbReference>
<evidence type="ECO:0000256" key="4">
    <source>
        <dbReference type="ARBA" id="ARBA00022598"/>
    </source>
</evidence>
<comment type="catalytic activity">
    <reaction evidence="12">
        <text>NAD(+) + (deoxyribonucleotide)n-3'-hydroxyl + 5'-phospho-(deoxyribonucleotide)m = (deoxyribonucleotide)n+m + AMP + beta-nicotinamide D-nucleotide.</text>
        <dbReference type="EC" id="6.5.1.2"/>
    </reaction>
</comment>
<dbReference type="GO" id="GO:0005829">
    <property type="term" value="C:cytosol"/>
    <property type="evidence" value="ECO:0007669"/>
    <property type="project" value="TreeGrafter"/>
</dbReference>
<dbReference type="Pfam" id="PF03119">
    <property type="entry name" value="DNA_ligase_ZBD"/>
    <property type="match status" value="1"/>
</dbReference>
<comment type="cofactor">
    <cofactor evidence="1">
        <name>Mg(2+)</name>
        <dbReference type="ChEBI" id="CHEBI:18420"/>
    </cofactor>
</comment>
<dbReference type="InterPro" id="IPR013840">
    <property type="entry name" value="DNAligase_N"/>
</dbReference>
<dbReference type="CDD" id="cd17748">
    <property type="entry name" value="BRCT_DNA_ligase_like"/>
    <property type="match status" value="1"/>
</dbReference>
<comment type="function">
    <text evidence="2">DNA ligase that catalyzes the formation of phosphodiester linkages between 5'-phosphoryl and 3'-hydroxyl groups in double-stranded DNA using NAD as a coenzyme and as the energy source for the reaction. It is essential for DNA replication and repair of damaged DNA.</text>
</comment>
<dbReference type="InterPro" id="IPR012340">
    <property type="entry name" value="NA-bd_OB-fold"/>
</dbReference>
<dbReference type="Gene3D" id="1.10.150.20">
    <property type="entry name" value="5' to 3' exonuclease, C-terminal subdomain"/>
    <property type="match status" value="2"/>
</dbReference>
<dbReference type="GO" id="GO:0006281">
    <property type="term" value="P:DNA repair"/>
    <property type="evidence" value="ECO:0007669"/>
    <property type="project" value="UniProtKB-KW"/>
</dbReference>
<keyword evidence="13" id="KW-0175">Coiled coil</keyword>
<dbReference type="Pfam" id="PF03120">
    <property type="entry name" value="OB_DNA_ligase"/>
    <property type="match status" value="1"/>
</dbReference>
<evidence type="ECO:0000256" key="6">
    <source>
        <dbReference type="ARBA" id="ARBA00022723"/>
    </source>
</evidence>
<reference evidence="15" key="1">
    <citation type="submission" date="2018-06" db="EMBL/GenBank/DDBJ databases">
        <authorList>
            <person name="Zhirakovskaya E."/>
        </authorList>
    </citation>
    <scope>NUCLEOTIDE SEQUENCE</scope>
</reference>
<dbReference type="InterPro" id="IPR004150">
    <property type="entry name" value="NAD_DNA_ligase_OB"/>
</dbReference>
<dbReference type="SUPFAM" id="SSF47781">
    <property type="entry name" value="RuvA domain 2-like"/>
    <property type="match status" value="1"/>
</dbReference>
<dbReference type="PROSITE" id="PS01055">
    <property type="entry name" value="DNA_LIGASE_N1"/>
    <property type="match status" value="1"/>
</dbReference>
<evidence type="ECO:0000256" key="1">
    <source>
        <dbReference type="ARBA" id="ARBA00001946"/>
    </source>
</evidence>
<dbReference type="PANTHER" id="PTHR23389">
    <property type="entry name" value="CHROMOSOME TRANSMISSION FIDELITY FACTOR 18"/>
    <property type="match status" value="1"/>
</dbReference>
<dbReference type="Gene3D" id="1.10.287.610">
    <property type="entry name" value="Helix hairpin bin"/>
    <property type="match status" value="1"/>
</dbReference>
<evidence type="ECO:0000256" key="12">
    <source>
        <dbReference type="ARBA" id="ARBA00034005"/>
    </source>
</evidence>
<evidence type="ECO:0000313" key="15">
    <source>
        <dbReference type="EMBL" id="VAX39704.1"/>
    </source>
</evidence>